<gene>
    <name evidence="2" type="ORF">GCM10023082_13870</name>
</gene>
<keyword evidence="3" id="KW-1185">Reference proteome</keyword>
<comment type="caution">
    <text evidence="2">The sequence shown here is derived from an EMBL/GenBank/DDBJ whole genome shotgun (WGS) entry which is preliminary data.</text>
</comment>
<name>A0ABP7EDA1_9ACTN</name>
<feature type="transmembrane region" description="Helical" evidence="1">
    <location>
        <begin position="79"/>
        <end position="106"/>
    </location>
</feature>
<accession>A0ABP7EDA1</accession>
<protein>
    <submittedName>
        <fullName evidence="2">Lipoprotein</fullName>
    </submittedName>
</protein>
<keyword evidence="1" id="KW-1133">Transmembrane helix</keyword>
<keyword evidence="1" id="KW-0812">Transmembrane</keyword>
<dbReference type="EMBL" id="BAABEP010000005">
    <property type="protein sequence ID" value="GAA3717534.1"/>
    <property type="molecule type" value="Genomic_DNA"/>
</dbReference>
<evidence type="ECO:0000313" key="2">
    <source>
        <dbReference type="EMBL" id="GAA3717534.1"/>
    </source>
</evidence>
<keyword evidence="2" id="KW-0449">Lipoprotein</keyword>
<organism evidence="2 3">
    <name type="scientific">Streptomyces tremellae</name>
    <dbReference type="NCBI Taxonomy" id="1124239"/>
    <lineage>
        <taxon>Bacteria</taxon>
        <taxon>Bacillati</taxon>
        <taxon>Actinomycetota</taxon>
        <taxon>Actinomycetes</taxon>
        <taxon>Kitasatosporales</taxon>
        <taxon>Streptomycetaceae</taxon>
        <taxon>Streptomyces</taxon>
    </lineage>
</organism>
<evidence type="ECO:0000313" key="3">
    <source>
        <dbReference type="Proteomes" id="UP001499884"/>
    </source>
</evidence>
<reference evidence="3" key="1">
    <citation type="journal article" date="2019" name="Int. J. Syst. Evol. Microbiol.">
        <title>The Global Catalogue of Microorganisms (GCM) 10K type strain sequencing project: providing services to taxonomists for standard genome sequencing and annotation.</title>
        <authorList>
            <consortium name="The Broad Institute Genomics Platform"/>
            <consortium name="The Broad Institute Genome Sequencing Center for Infectious Disease"/>
            <person name="Wu L."/>
            <person name="Ma J."/>
        </authorList>
    </citation>
    <scope>NUCLEOTIDE SEQUENCE [LARGE SCALE GENOMIC DNA]</scope>
    <source>
        <strain evidence="3">JCM 30846</strain>
    </source>
</reference>
<proteinExistence type="predicted"/>
<evidence type="ECO:0000256" key="1">
    <source>
        <dbReference type="SAM" id="Phobius"/>
    </source>
</evidence>
<dbReference type="Proteomes" id="UP001499884">
    <property type="component" value="Unassembled WGS sequence"/>
</dbReference>
<sequence>MRPVCRQSLTGGPPARNVGTLHAMTEYSRHEGTRAHAATTLSEMWSGRATNKAQWLLAAVGAACIALGVELVVDANWTSGAAALVMSVVGCFAAGLLMLFGTLAFVHVGVRIDEEWLEVRCGHMGVPRRRIPLAQVVDADFAPRVTPHQWGGWGYRWRPEKGTAVVVRRGEGLVLRMSDGPDFTVTVDDAQAAVRILRARCRAGRAA</sequence>
<keyword evidence="1" id="KW-0472">Membrane</keyword>
<feature type="transmembrane region" description="Helical" evidence="1">
    <location>
        <begin position="55"/>
        <end position="73"/>
    </location>
</feature>